<name>A0A2N6M1A8_9CYAN</name>
<dbReference type="Gene3D" id="1.10.10.10">
    <property type="entry name" value="Winged helix-like DNA-binding domain superfamily/Winged helix DNA-binding domain"/>
    <property type="match status" value="1"/>
</dbReference>
<feature type="domain" description="RNA polymerase sigma-70 region 4" evidence="1">
    <location>
        <begin position="13"/>
        <end position="43"/>
    </location>
</feature>
<evidence type="ECO:0000259" key="1">
    <source>
        <dbReference type="Pfam" id="PF04545"/>
    </source>
</evidence>
<dbReference type="Proteomes" id="UP000234966">
    <property type="component" value="Unassembled WGS sequence"/>
</dbReference>
<comment type="caution">
    <text evidence="2">The sequence shown here is derived from an EMBL/GenBank/DDBJ whole genome shotgun (WGS) entry which is preliminary data.</text>
</comment>
<dbReference type="InterPro" id="IPR036388">
    <property type="entry name" value="WH-like_DNA-bd_sf"/>
</dbReference>
<dbReference type="AlphaFoldDB" id="A0A2N6M1A8"/>
<dbReference type="EMBL" id="NMQI01000477">
    <property type="protein sequence ID" value="PMB40505.1"/>
    <property type="molecule type" value="Genomic_DNA"/>
</dbReference>
<sequence length="49" mass="5663">MLPCLLLIPHISGYSQKQISNFFGLPISTIKNRLHSALNRLRKKMIDRV</sequence>
<proteinExistence type="predicted"/>
<dbReference type="InterPro" id="IPR007630">
    <property type="entry name" value="RNA_pol_sigma70_r4"/>
</dbReference>
<reference evidence="2 3" key="1">
    <citation type="submission" date="2017-07" db="EMBL/GenBank/DDBJ databases">
        <title>Genomes of Fischerella (Mastigocladus) sp. strains.</title>
        <authorList>
            <person name="Miller S.R."/>
        </authorList>
    </citation>
    <scope>NUCLEOTIDE SEQUENCE [LARGE SCALE GENOMIC DNA]</scope>
    <source>
        <strain evidence="2 3">CCMEE 5330</strain>
    </source>
</reference>
<dbReference type="Pfam" id="PF04545">
    <property type="entry name" value="Sigma70_r4"/>
    <property type="match status" value="1"/>
</dbReference>
<dbReference type="GO" id="GO:0006352">
    <property type="term" value="P:DNA-templated transcription initiation"/>
    <property type="evidence" value="ECO:0007669"/>
    <property type="project" value="InterPro"/>
</dbReference>
<evidence type="ECO:0000313" key="2">
    <source>
        <dbReference type="EMBL" id="PMB40505.1"/>
    </source>
</evidence>
<dbReference type="SUPFAM" id="SSF88659">
    <property type="entry name" value="Sigma3 and sigma4 domains of RNA polymerase sigma factors"/>
    <property type="match status" value="1"/>
</dbReference>
<evidence type="ECO:0000313" key="3">
    <source>
        <dbReference type="Proteomes" id="UP000234966"/>
    </source>
</evidence>
<dbReference type="GO" id="GO:0003700">
    <property type="term" value="F:DNA-binding transcription factor activity"/>
    <property type="evidence" value="ECO:0007669"/>
    <property type="project" value="InterPro"/>
</dbReference>
<gene>
    <name evidence="2" type="ORF">CEN41_19260</name>
</gene>
<protein>
    <recommendedName>
        <fullName evidence="1">RNA polymerase sigma-70 region 4 domain-containing protein</fullName>
    </recommendedName>
</protein>
<organism evidence="2 3">
    <name type="scientific">Fischerella thermalis CCMEE 5330</name>
    <dbReference type="NCBI Taxonomy" id="2019670"/>
    <lineage>
        <taxon>Bacteria</taxon>
        <taxon>Bacillati</taxon>
        <taxon>Cyanobacteriota</taxon>
        <taxon>Cyanophyceae</taxon>
        <taxon>Nostocales</taxon>
        <taxon>Hapalosiphonaceae</taxon>
        <taxon>Fischerella</taxon>
    </lineage>
</organism>
<accession>A0A2N6M1A8</accession>
<dbReference type="InterPro" id="IPR013324">
    <property type="entry name" value="RNA_pol_sigma_r3/r4-like"/>
</dbReference>